<evidence type="ECO:0000256" key="1">
    <source>
        <dbReference type="ARBA" id="ARBA00022723"/>
    </source>
</evidence>
<evidence type="ECO:0000259" key="6">
    <source>
        <dbReference type="PROSITE" id="PS50865"/>
    </source>
</evidence>
<comment type="similarity">
    <text evidence="4">Belongs to the sel-1 family.</text>
</comment>
<keyword evidence="3" id="KW-0862">Zinc</keyword>
<dbReference type="AlphaFoldDB" id="A0AAD8XUH4"/>
<dbReference type="SUPFAM" id="SSF144232">
    <property type="entry name" value="HIT/MYND zinc finger-like"/>
    <property type="match status" value="1"/>
</dbReference>
<keyword evidence="1" id="KW-0479">Metal-binding</keyword>
<dbReference type="EMBL" id="JATAAI010000046">
    <property type="protein sequence ID" value="KAK1733668.1"/>
    <property type="molecule type" value="Genomic_DNA"/>
</dbReference>
<reference evidence="7" key="1">
    <citation type="submission" date="2023-06" db="EMBL/GenBank/DDBJ databases">
        <title>Survivors Of The Sea: Transcriptome response of Skeletonema marinoi to long-term dormancy.</title>
        <authorList>
            <person name="Pinder M.I.M."/>
            <person name="Kourtchenko O."/>
            <person name="Robertson E.K."/>
            <person name="Larsson T."/>
            <person name="Maumus F."/>
            <person name="Osuna-Cruz C.M."/>
            <person name="Vancaester E."/>
            <person name="Stenow R."/>
            <person name="Vandepoele K."/>
            <person name="Ploug H."/>
            <person name="Bruchert V."/>
            <person name="Godhe A."/>
            <person name="Topel M."/>
        </authorList>
    </citation>
    <scope>NUCLEOTIDE SEQUENCE</scope>
    <source>
        <strain evidence="7">R05AC</strain>
    </source>
</reference>
<protein>
    <submittedName>
        <fullName evidence="7">Zf-MYND and TPR domain-containing protein</fullName>
    </submittedName>
</protein>
<dbReference type="InterPro" id="IPR002893">
    <property type="entry name" value="Znf_MYND"/>
</dbReference>
<comment type="caution">
    <text evidence="7">The sequence shown here is derived from an EMBL/GenBank/DDBJ whole genome shotgun (WGS) entry which is preliminary data.</text>
</comment>
<name>A0AAD8XUH4_9STRA</name>
<sequence>MMMCCCASCGVAEADDVKLKNCTACYLVKYCSIKCQKDHRPKHKRACKKRAAELHDEILFKQPESSHLGDCPICCIPLPLDLKESSMKGCCSKVICNGCNYANQTREVEGRLKHSCPFCRQLAPNSQIESDTLELADRVKVNDPVALRQVGSRCHMKGDYNGAFEYTSKAVEFGDVAAHYYLSIMYGDGQGVKKDEKKEIYHLEQAAIGGHTNARNGLGCIEGYRGQHDRAIKHFTIAAKQGHDESVGNLKKLYKVGKVSKEDFAATLRAYQAAVDATKSSQRDAAQEYYQK</sequence>
<dbReference type="GO" id="GO:0008270">
    <property type="term" value="F:zinc ion binding"/>
    <property type="evidence" value="ECO:0007669"/>
    <property type="project" value="UniProtKB-KW"/>
</dbReference>
<feature type="domain" description="MYND-type" evidence="6">
    <location>
        <begin position="6"/>
        <end position="47"/>
    </location>
</feature>
<evidence type="ECO:0000313" key="7">
    <source>
        <dbReference type="EMBL" id="KAK1733668.1"/>
    </source>
</evidence>
<proteinExistence type="inferred from homology"/>
<organism evidence="7 8">
    <name type="scientific">Skeletonema marinoi</name>
    <dbReference type="NCBI Taxonomy" id="267567"/>
    <lineage>
        <taxon>Eukaryota</taxon>
        <taxon>Sar</taxon>
        <taxon>Stramenopiles</taxon>
        <taxon>Ochrophyta</taxon>
        <taxon>Bacillariophyta</taxon>
        <taxon>Coscinodiscophyceae</taxon>
        <taxon>Thalassiosirophycidae</taxon>
        <taxon>Thalassiosirales</taxon>
        <taxon>Skeletonemataceae</taxon>
        <taxon>Skeletonema</taxon>
        <taxon>Skeletonema marinoi-dohrnii complex</taxon>
    </lineage>
</organism>
<evidence type="ECO:0000256" key="5">
    <source>
        <dbReference type="PROSITE-ProRule" id="PRU00134"/>
    </source>
</evidence>
<dbReference type="Gene3D" id="6.10.140.2220">
    <property type="match status" value="1"/>
</dbReference>
<dbReference type="PANTHER" id="PTHR11102">
    <property type="entry name" value="SEL-1-LIKE PROTEIN"/>
    <property type="match status" value="1"/>
</dbReference>
<keyword evidence="2 5" id="KW-0863">Zinc-finger</keyword>
<evidence type="ECO:0000256" key="3">
    <source>
        <dbReference type="ARBA" id="ARBA00022833"/>
    </source>
</evidence>
<dbReference type="PROSITE" id="PS50865">
    <property type="entry name" value="ZF_MYND_2"/>
    <property type="match status" value="1"/>
</dbReference>
<accession>A0AAD8XUH4</accession>
<evidence type="ECO:0000256" key="4">
    <source>
        <dbReference type="ARBA" id="ARBA00038101"/>
    </source>
</evidence>
<dbReference type="InterPro" id="IPR011990">
    <property type="entry name" value="TPR-like_helical_dom_sf"/>
</dbReference>
<dbReference type="InterPro" id="IPR050767">
    <property type="entry name" value="Sel1_AlgK"/>
</dbReference>
<dbReference type="PANTHER" id="PTHR11102:SF160">
    <property type="entry name" value="ERAD-ASSOCIATED E3 UBIQUITIN-PROTEIN LIGASE COMPONENT HRD3"/>
    <property type="match status" value="1"/>
</dbReference>
<dbReference type="SUPFAM" id="SSF81901">
    <property type="entry name" value="HCP-like"/>
    <property type="match status" value="1"/>
</dbReference>
<dbReference type="Proteomes" id="UP001224775">
    <property type="component" value="Unassembled WGS sequence"/>
</dbReference>
<dbReference type="Pfam" id="PF08238">
    <property type="entry name" value="Sel1"/>
    <property type="match status" value="3"/>
</dbReference>
<gene>
    <name evidence="7" type="ORF">QTG54_015711</name>
</gene>
<evidence type="ECO:0000256" key="2">
    <source>
        <dbReference type="ARBA" id="ARBA00022771"/>
    </source>
</evidence>
<dbReference type="Gene3D" id="1.25.40.10">
    <property type="entry name" value="Tetratricopeptide repeat domain"/>
    <property type="match status" value="1"/>
</dbReference>
<dbReference type="InterPro" id="IPR006597">
    <property type="entry name" value="Sel1-like"/>
</dbReference>
<evidence type="ECO:0000313" key="8">
    <source>
        <dbReference type="Proteomes" id="UP001224775"/>
    </source>
</evidence>
<dbReference type="Pfam" id="PF01753">
    <property type="entry name" value="zf-MYND"/>
    <property type="match status" value="1"/>
</dbReference>
<keyword evidence="8" id="KW-1185">Reference proteome</keyword>
<dbReference type="SMART" id="SM00671">
    <property type="entry name" value="SEL1"/>
    <property type="match status" value="3"/>
</dbReference>